<feature type="transmembrane region" description="Helical" evidence="1">
    <location>
        <begin position="186"/>
        <end position="209"/>
    </location>
</feature>
<feature type="transmembrane region" description="Helical" evidence="1">
    <location>
        <begin position="316"/>
        <end position="344"/>
    </location>
</feature>
<sequence>MNRIFFVIFFIIPFVGAEEIQAELCVHKFSGDFYLKSGDTLNEDVSVSGGNATIDGVINGDLAIMGGSVIVNGMVDGDIAVFGGEIENKGKITGDAAVAGGSIKNKGYIEGEVAVTGGSVILDSGSVIDGDIAIIGGSVDKSDYAIVKGKITTLDIGKIDKVMPRISHLLKLGQKQNPFKAFITSVSYIAFLLVLYLFNLLCLVIFPSVVEKIAHRMKNYIWTGIAIGIGIEILFVPLIILFVISIIGIPIIPAFIIALFIAIIFGLSGFSYVLGEKVIRGLNWQLNNRIAIFTIGWLTTMIVLIIGMLLKEGGFFGTLILILGITIFYVASTIGLGSAVYALIKKN</sequence>
<name>A0A7V3VTY8_UNCW3</name>
<gene>
    <name evidence="2" type="ORF">ENX68_04695</name>
</gene>
<accession>A0A7V3VTY8</accession>
<feature type="transmembrane region" description="Helical" evidence="1">
    <location>
        <begin position="255"/>
        <end position="274"/>
    </location>
</feature>
<dbReference type="AlphaFoldDB" id="A0A7V3VTY8"/>
<keyword evidence="1" id="KW-0472">Membrane</keyword>
<protein>
    <recommendedName>
        <fullName evidence="3">Polymer-forming cytoskeletal protein</fullName>
    </recommendedName>
</protein>
<organism evidence="2">
    <name type="scientific">candidate division WOR-3 bacterium</name>
    <dbReference type="NCBI Taxonomy" id="2052148"/>
    <lineage>
        <taxon>Bacteria</taxon>
        <taxon>Bacteria division WOR-3</taxon>
    </lineage>
</organism>
<evidence type="ECO:0008006" key="3">
    <source>
        <dbReference type="Google" id="ProtNLM"/>
    </source>
</evidence>
<evidence type="ECO:0000256" key="1">
    <source>
        <dbReference type="SAM" id="Phobius"/>
    </source>
</evidence>
<dbReference type="EMBL" id="DTOZ01000128">
    <property type="protein sequence ID" value="HGE78281.1"/>
    <property type="molecule type" value="Genomic_DNA"/>
</dbReference>
<keyword evidence="1" id="KW-1133">Transmembrane helix</keyword>
<evidence type="ECO:0000313" key="2">
    <source>
        <dbReference type="EMBL" id="HGE78281.1"/>
    </source>
</evidence>
<feature type="transmembrane region" description="Helical" evidence="1">
    <location>
        <begin position="286"/>
        <end position="310"/>
    </location>
</feature>
<proteinExistence type="predicted"/>
<comment type="caution">
    <text evidence="2">The sequence shown here is derived from an EMBL/GenBank/DDBJ whole genome shotgun (WGS) entry which is preliminary data.</text>
</comment>
<feature type="transmembrane region" description="Helical" evidence="1">
    <location>
        <begin position="221"/>
        <end position="249"/>
    </location>
</feature>
<reference evidence="2" key="1">
    <citation type="journal article" date="2020" name="mSystems">
        <title>Genome- and Community-Level Interaction Insights into Carbon Utilization and Element Cycling Functions of Hydrothermarchaeota in Hydrothermal Sediment.</title>
        <authorList>
            <person name="Zhou Z."/>
            <person name="Liu Y."/>
            <person name="Xu W."/>
            <person name="Pan J."/>
            <person name="Luo Z.H."/>
            <person name="Li M."/>
        </authorList>
    </citation>
    <scope>NUCLEOTIDE SEQUENCE [LARGE SCALE GENOMIC DNA]</scope>
    <source>
        <strain evidence="2">SpSt-961</strain>
    </source>
</reference>
<keyword evidence="1" id="KW-0812">Transmembrane</keyword>